<name>A0A6C0F3J6_9ZZZZ</name>
<protein>
    <submittedName>
        <fullName evidence="1">Uncharacterized protein</fullName>
    </submittedName>
</protein>
<accession>A0A6C0F3J6</accession>
<reference evidence="1" key="1">
    <citation type="journal article" date="2020" name="Nature">
        <title>Giant virus diversity and host interactions through global metagenomics.</title>
        <authorList>
            <person name="Schulz F."/>
            <person name="Roux S."/>
            <person name="Paez-Espino D."/>
            <person name="Jungbluth S."/>
            <person name="Walsh D.A."/>
            <person name="Denef V.J."/>
            <person name="McMahon K.D."/>
            <person name="Konstantinidis K.T."/>
            <person name="Eloe-Fadrosh E.A."/>
            <person name="Kyrpides N.C."/>
            <person name="Woyke T."/>
        </authorList>
    </citation>
    <scope>NUCLEOTIDE SEQUENCE</scope>
    <source>
        <strain evidence="1">GVMAG-M-3300009161-52</strain>
    </source>
</reference>
<dbReference type="EMBL" id="MN738979">
    <property type="protein sequence ID" value="QHT33865.1"/>
    <property type="molecule type" value="Genomic_DNA"/>
</dbReference>
<organism evidence="1">
    <name type="scientific">viral metagenome</name>
    <dbReference type="NCBI Taxonomy" id="1070528"/>
    <lineage>
        <taxon>unclassified sequences</taxon>
        <taxon>metagenomes</taxon>
        <taxon>organismal metagenomes</taxon>
    </lineage>
</organism>
<dbReference type="AlphaFoldDB" id="A0A6C0F3J6"/>
<proteinExistence type="predicted"/>
<sequence>MSKVIKDRIIEKSKKEKAKSRPKLKPVIKKKQIDDLDNLDNVEEIIEFNYQNPIDTSTLPKVECYMYTSENVDNLVKYFNHYRSSKSKGLSIKESTEKAISILDNSEYIIEYNIYFGYPYFVQCIINFHTREYTIYKNDPTIPRYNTNEGYFDDVLKNDKEPIYLELRKSLDIIKNIKSKKYDSNSIIMSVLLSNLNSDLYVNLFPKPLFITEYENSMLNIDIIKVLEDIPTFEDLYGFSNHM</sequence>
<evidence type="ECO:0000313" key="1">
    <source>
        <dbReference type="EMBL" id="QHT33865.1"/>
    </source>
</evidence>